<dbReference type="PROSITE" id="PS50123">
    <property type="entry name" value="CHER"/>
    <property type="match status" value="1"/>
</dbReference>
<evidence type="ECO:0000313" key="7">
    <source>
        <dbReference type="EMBL" id="MBB6480188.1"/>
    </source>
</evidence>
<keyword evidence="8" id="KW-1185">Reference proteome</keyword>
<comment type="caution">
    <text evidence="7">The sequence shown here is derived from an EMBL/GenBank/DDBJ whole genome shotgun (WGS) entry which is preliminary data.</text>
</comment>
<proteinExistence type="predicted"/>
<evidence type="ECO:0000256" key="3">
    <source>
        <dbReference type="ARBA" id="ARBA00022603"/>
    </source>
</evidence>
<evidence type="ECO:0000256" key="4">
    <source>
        <dbReference type="ARBA" id="ARBA00022679"/>
    </source>
</evidence>
<evidence type="ECO:0000259" key="6">
    <source>
        <dbReference type="PROSITE" id="PS50123"/>
    </source>
</evidence>
<comment type="catalytic activity">
    <reaction evidence="1">
        <text>L-glutamyl-[protein] + S-adenosyl-L-methionine = [protein]-L-glutamate 5-O-methyl ester + S-adenosyl-L-homocysteine</text>
        <dbReference type="Rhea" id="RHEA:24452"/>
        <dbReference type="Rhea" id="RHEA-COMP:10208"/>
        <dbReference type="Rhea" id="RHEA-COMP:10311"/>
        <dbReference type="ChEBI" id="CHEBI:29973"/>
        <dbReference type="ChEBI" id="CHEBI:57856"/>
        <dbReference type="ChEBI" id="CHEBI:59789"/>
        <dbReference type="ChEBI" id="CHEBI:82795"/>
        <dbReference type="EC" id="2.1.1.80"/>
    </reaction>
</comment>
<dbReference type="Pfam" id="PF01739">
    <property type="entry name" value="CheR"/>
    <property type="match status" value="1"/>
</dbReference>
<dbReference type="PANTHER" id="PTHR24422:SF19">
    <property type="entry name" value="CHEMOTAXIS PROTEIN METHYLTRANSFERASE"/>
    <property type="match status" value="1"/>
</dbReference>
<organism evidence="7 8">
    <name type="scientific">Spirochaeta isovalerica</name>
    <dbReference type="NCBI Taxonomy" id="150"/>
    <lineage>
        <taxon>Bacteria</taxon>
        <taxon>Pseudomonadati</taxon>
        <taxon>Spirochaetota</taxon>
        <taxon>Spirochaetia</taxon>
        <taxon>Spirochaetales</taxon>
        <taxon>Spirochaetaceae</taxon>
        <taxon>Spirochaeta</taxon>
    </lineage>
</organism>
<dbReference type="Gene3D" id="3.40.50.150">
    <property type="entry name" value="Vaccinia Virus protein VP39"/>
    <property type="match status" value="1"/>
</dbReference>
<dbReference type="Gene3D" id="1.10.155.10">
    <property type="entry name" value="Chemotaxis receptor methyltransferase CheR, N-terminal domain"/>
    <property type="match status" value="1"/>
</dbReference>
<dbReference type="SUPFAM" id="SSF47757">
    <property type="entry name" value="Chemotaxis receptor methyltransferase CheR, N-terminal domain"/>
    <property type="match status" value="1"/>
</dbReference>
<dbReference type="SMART" id="SM00138">
    <property type="entry name" value="MeTrc"/>
    <property type="match status" value="1"/>
</dbReference>
<feature type="domain" description="CheR-type methyltransferase" evidence="6">
    <location>
        <begin position="1"/>
        <end position="271"/>
    </location>
</feature>
<evidence type="ECO:0000256" key="1">
    <source>
        <dbReference type="ARBA" id="ARBA00001541"/>
    </source>
</evidence>
<evidence type="ECO:0000313" key="8">
    <source>
        <dbReference type="Proteomes" id="UP000587760"/>
    </source>
</evidence>
<dbReference type="PIRSF" id="PIRSF000410">
    <property type="entry name" value="CheR"/>
    <property type="match status" value="1"/>
</dbReference>
<reference evidence="7 8" key="1">
    <citation type="submission" date="2020-08" db="EMBL/GenBank/DDBJ databases">
        <title>Genomic Encyclopedia of Type Strains, Phase IV (KMG-IV): sequencing the most valuable type-strain genomes for metagenomic binning, comparative biology and taxonomic classification.</title>
        <authorList>
            <person name="Goeker M."/>
        </authorList>
    </citation>
    <scope>NUCLEOTIDE SEQUENCE [LARGE SCALE GENOMIC DNA]</scope>
    <source>
        <strain evidence="7 8">DSM 2461</strain>
    </source>
</reference>
<dbReference type="RefSeq" id="WP_184746088.1">
    <property type="nucleotide sequence ID" value="NZ_JACHGJ010000002.1"/>
</dbReference>
<dbReference type="GO" id="GO:0008983">
    <property type="term" value="F:protein-glutamate O-methyltransferase activity"/>
    <property type="evidence" value="ECO:0007669"/>
    <property type="project" value="UniProtKB-EC"/>
</dbReference>
<dbReference type="Pfam" id="PF03705">
    <property type="entry name" value="CheR_N"/>
    <property type="match status" value="1"/>
</dbReference>
<keyword evidence="4 7" id="KW-0808">Transferase</keyword>
<dbReference type="AlphaFoldDB" id="A0A841RBY6"/>
<dbReference type="InterPro" id="IPR036804">
    <property type="entry name" value="CheR_N_sf"/>
</dbReference>
<dbReference type="InterPro" id="IPR022641">
    <property type="entry name" value="CheR_N"/>
</dbReference>
<keyword evidence="3 7" id="KW-0489">Methyltransferase</keyword>
<protein>
    <recommendedName>
        <fullName evidence="2">protein-glutamate O-methyltransferase</fullName>
        <ecNumber evidence="2">2.1.1.80</ecNumber>
    </recommendedName>
</protein>
<keyword evidence="5" id="KW-0949">S-adenosyl-L-methionine</keyword>
<dbReference type="SUPFAM" id="SSF53335">
    <property type="entry name" value="S-adenosyl-L-methionine-dependent methyltransferases"/>
    <property type="match status" value="1"/>
</dbReference>
<gene>
    <name evidence="7" type="ORF">HNR50_001846</name>
</gene>
<evidence type="ECO:0000256" key="2">
    <source>
        <dbReference type="ARBA" id="ARBA00012534"/>
    </source>
</evidence>
<dbReference type="InterPro" id="IPR000780">
    <property type="entry name" value="CheR_MeTrfase"/>
</dbReference>
<dbReference type="InterPro" id="IPR026024">
    <property type="entry name" value="Chemotaxis_MeTrfase_CheR"/>
</dbReference>
<dbReference type="Proteomes" id="UP000587760">
    <property type="component" value="Unassembled WGS sequence"/>
</dbReference>
<evidence type="ECO:0000256" key="5">
    <source>
        <dbReference type="ARBA" id="ARBA00022691"/>
    </source>
</evidence>
<sequence>MFVLNDREYKYISRAVYNYAKINLTEQKRPLIVSRLSKRIRELKMGSFAQYVEYLKDDTSGREFELLVDSLSTNFSHFFRESHHFDFLKDEVLEKAGREQLTIWSAAASTGQEVYSIVMTIKEFEEQRGRRINARLFASDISRKVLLAASKGIYQERDVEKVPRPILEKYFLRGTGEKSNLVKVKKELIGKVNFFRLNLNDKTYMLPEMDIIFLRNAIIYFDHDTKVELINRLHNYIKPNGYLILGHSESLSGISDRFELIGKTIYRRIGDD</sequence>
<dbReference type="InterPro" id="IPR022642">
    <property type="entry name" value="CheR_C"/>
</dbReference>
<dbReference type="GO" id="GO:0032259">
    <property type="term" value="P:methylation"/>
    <property type="evidence" value="ECO:0007669"/>
    <property type="project" value="UniProtKB-KW"/>
</dbReference>
<dbReference type="InterPro" id="IPR029063">
    <property type="entry name" value="SAM-dependent_MTases_sf"/>
</dbReference>
<name>A0A841RBY6_9SPIO</name>
<dbReference type="EC" id="2.1.1.80" evidence="2"/>
<dbReference type="InterPro" id="IPR050903">
    <property type="entry name" value="Bact_Chemotaxis_MeTrfase"/>
</dbReference>
<accession>A0A841RBY6</accession>
<dbReference type="PANTHER" id="PTHR24422">
    <property type="entry name" value="CHEMOTAXIS PROTEIN METHYLTRANSFERASE"/>
    <property type="match status" value="1"/>
</dbReference>
<dbReference type="PRINTS" id="PR00996">
    <property type="entry name" value="CHERMTFRASE"/>
</dbReference>
<dbReference type="EMBL" id="JACHGJ010000002">
    <property type="protein sequence ID" value="MBB6480188.1"/>
    <property type="molecule type" value="Genomic_DNA"/>
</dbReference>